<dbReference type="InParanoid" id="A0A2P5FBC7"/>
<evidence type="ECO:0000313" key="3">
    <source>
        <dbReference type="Proteomes" id="UP000237000"/>
    </source>
</evidence>
<protein>
    <submittedName>
        <fullName evidence="2">Uncharacterized protein</fullName>
    </submittedName>
</protein>
<evidence type="ECO:0000313" key="2">
    <source>
        <dbReference type="EMBL" id="PON95084.1"/>
    </source>
</evidence>
<proteinExistence type="predicted"/>
<dbReference type="EMBL" id="JXTC01000047">
    <property type="protein sequence ID" value="PON95084.1"/>
    <property type="molecule type" value="Genomic_DNA"/>
</dbReference>
<dbReference type="AlphaFoldDB" id="A0A2P5FBC7"/>
<name>A0A2P5FBC7_TREOI</name>
<organism evidence="2 3">
    <name type="scientific">Trema orientale</name>
    <name type="common">Charcoal tree</name>
    <name type="synonym">Celtis orientalis</name>
    <dbReference type="NCBI Taxonomy" id="63057"/>
    <lineage>
        <taxon>Eukaryota</taxon>
        <taxon>Viridiplantae</taxon>
        <taxon>Streptophyta</taxon>
        <taxon>Embryophyta</taxon>
        <taxon>Tracheophyta</taxon>
        <taxon>Spermatophyta</taxon>
        <taxon>Magnoliopsida</taxon>
        <taxon>eudicotyledons</taxon>
        <taxon>Gunneridae</taxon>
        <taxon>Pentapetalae</taxon>
        <taxon>rosids</taxon>
        <taxon>fabids</taxon>
        <taxon>Rosales</taxon>
        <taxon>Cannabaceae</taxon>
        <taxon>Trema</taxon>
    </lineage>
</organism>
<dbReference type="Proteomes" id="UP000237000">
    <property type="component" value="Unassembled WGS sequence"/>
</dbReference>
<comment type="caution">
    <text evidence="2">The sequence shown here is derived from an EMBL/GenBank/DDBJ whole genome shotgun (WGS) entry which is preliminary data.</text>
</comment>
<keyword evidence="3" id="KW-1185">Reference proteome</keyword>
<accession>A0A2P5FBC7</accession>
<reference evidence="3" key="1">
    <citation type="submission" date="2016-06" db="EMBL/GenBank/DDBJ databases">
        <title>Parallel loss of symbiosis genes in relatives of nitrogen-fixing non-legume Parasponia.</title>
        <authorList>
            <person name="Van Velzen R."/>
            <person name="Holmer R."/>
            <person name="Bu F."/>
            <person name="Rutten L."/>
            <person name="Van Zeijl A."/>
            <person name="Liu W."/>
            <person name="Santuari L."/>
            <person name="Cao Q."/>
            <person name="Sharma T."/>
            <person name="Shen D."/>
            <person name="Roswanjaya Y."/>
            <person name="Wardhani T."/>
            <person name="Kalhor M.S."/>
            <person name="Jansen J."/>
            <person name="Van den Hoogen J."/>
            <person name="Gungor B."/>
            <person name="Hartog M."/>
            <person name="Hontelez J."/>
            <person name="Verver J."/>
            <person name="Yang W.-C."/>
            <person name="Schijlen E."/>
            <person name="Repin R."/>
            <person name="Schilthuizen M."/>
            <person name="Schranz E."/>
            <person name="Heidstra R."/>
            <person name="Miyata K."/>
            <person name="Fedorova E."/>
            <person name="Kohlen W."/>
            <person name="Bisseling T."/>
            <person name="Smit S."/>
            <person name="Geurts R."/>
        </authorList>
    </citation>
    <scope>NUCLEOTIDE SEQUENCE [LARGE SCALE GENOMIC DNA]</scope>
    <source>
        <strain evidence="3">cv. RG33-2</strain>
    </source>
</reference>
<evidence type="ECO:0000256" key="1">
    <source>
        <dbReference type="SAM" id="MobiDB-lite"/>
    </source>
</evidence>
<gene>
    <name evidence="2" type="ORF">TorRG33x02_092830</name>
</gene>
<feature type="region of interest" description="Disordered" evidence="1">
    <location>
        <begin position="41"/>
        <end position="64"/>
    </location>
</feature>
<feature type="compositionally biased region" description="Low complexity" evidence="1">
    <location>
        <begin position="53"/>
        <end position="64"/>
    </location>
</feature>
<sequence length="64" mass="7234">MVCEEDVRWQFGDQKISGEAILSWRSSIVYGVHVAARPPECDSSVGNDEQRQARGQRGRVVCQR</sequence>